<reference evidence="1 2" key="1">
    <citation type="journal article" date="2022" name="bioRxiv">
        <title>An ancient truncated duplication of the anti-Mullerian hormone receptor type 2 gene is a potential conserved master sex determinant in the Pangasiidae catfish family.</title>
        <authorList>
            <person name="Wen M."/>
            <person name="Pan Q."/>
            <person name="Jouanno E."/>
            <person name="Montfort J."/>
            <person name="Zahm M."/>
            <person name="Cabau C."/>
            <person name="Klopp C."/>
            <person name="Iampietro C."/>
            <person name="Roques C."/>
            <person name="Bouchez O."/>
            <person name="Castinel A."/>
            <person name="Donnadieu C."/>
            <person name="Parrinello H."/>
            <person name="Poncet C."/>
            <person name="Belmonte E."/>
            <person name="Gautier V."/>
            <person name="Avarre J.-C."/>
            <person name="Dugue R."/>
            <person name="Gustiano R."/>
            <person name="Ha T.T.T."/>
            <person name="Campet M."/>
            <person name="Sriphairoj K."/>
            <person name="Ribolli J."/>
            <person name="de Almeida F.L."/>
            <person name="Desvignes T."/>
            <person name="Postlethwait J.H."/>
            <person name="Bucao C.F."/>
            <person name="Robinson-Rechavi M."/>
            <person name="Bobe J."/>
            <person name="Herpin A."/>
            <person name="Guiguen Y."/>
        </authorList>
    </citation>
    <scope>NUCLEOTIDE SEQUENCE [LARGE SCALE GENOMIC DNA]</scope>
    <source>
        <strain evidence="1">YG-Dec2019</strain>
    </source>
</reference>
<comment type="caution">
    <text evidence="1">The sequence shown here is derived from an EMBL/GenBank/DDBJ whole genome shotgun (WGS) entry which is preliminary data.</text>
</comment>
<evidence type="ECO:0000313" key="2">
    <source>
        <dbReference type="Proteomes" id="UP000829447"/>
    </source>
</evidence>
<evidence type="ECO:0000313" key="1">
    <source>
        <dbReference type="EMBL" id="MCI4377371.1"/>
    </source>
</evidence>
<name>A0ACC5WER2_PANGG</name>
<gene>
    <name evidence="1" type="ORF">PGIGA_G00202900</name>
</gene>
<protein>
    <submittedName>
        <fullName evidence="1">Uncharacterized protein</fullName>
    </submittedName>
</protein>
<dbReference type="Proteomes" id="UP000829447">
    <property type="component" value="Linkage Group LG4"/>
</dbReference>
<sequence length="60" mass="6851">MSACRMHNYKMIKRNTEPSLLPTGQRRYNFCCFVSFLRDLSLPTNNVVKTTSAGKATTHI</sequence>
<organism evidence="1 2">
    <name type="scientific">Pangasianodon gigas</name>
    <name type="common">Mekong giant catfish</name>
    <name type="synonym">Pangasius gigas</name>
    <dbReference type="NCBI Taxonomy" id="30993"/>
    <lineage>
        <taxon>Eukaryota</taxon>
        <taxon>Metazoa</taxon>
        <taxon>Chordata</taxon>
        <taxon>Craniata</taxon>
        <taxon>Vertebrata</taxon>
        <taxon>Euteleostomi</taxon>
        <taxon>Actinopterygii</taxon>
        <taxon>Neopterygii</taxon>
        <taxon>Teleostei</taxon>
        <taxon>Ostariophysi</taxon>
        <taxon>Siluriformes</taxon>
        <taxon>Pangasiidae</taxon>
        <taxon>Pangasianodon</taxon>
    </lineage>
</organism>
<proteinExistence type="predicted"/>
<dbReference type="EMBL" id="CM040457">
    <property type="protein sequence ID" value="MCI4377371.1"/>
    <property type="molecule type" value="Genomic_DNA"/>
</dbReference>
<accession>A0ACC5WER2</accession>
<keyword evidence="2" id="KW-1185">Reference proteome</keyword>